<dbReference type="EMBL" id="SNWQ01000018">
    <property type="protein sequence ID" value="TDO43399.1"/>
    <property type="molecule type" value="Genomic_DNA"/>
</dbReference>
<proteinExistence type="predicted"/>
<name>A0A4R6K2L4_9ACTN</name>
<reference evidence="2 3" key="1">
    <citation type="submission" date="2019-03" db="EMBL/GenBank/DDBJ databases">
        <title>Genomic Encyclopedia of Type Strains, Phase III (KMG-III): the genomes of soil and plant-associated and newly described type strains.</title>
        <authorList>
            <person name="Whitman W."/>
        </authorList>
    </citation>
    <scope>NUCLEOTIDE SEQUENCE [LARGE SCALE GENOMIC DNA]</scope>
    <source>
        <strain evidence="2 3">VKM Ac-2527</strain>
    </source>
</reference>
<dbReference type="RefSeq" id="WP_133803819.1">
    <property type="nucleotide sequence ID" value="NZ_SNWQ01000018.1"/>
</dbReference>
<evidence type="ECO:0000313" key="2">
    <source>
        <dbReference type="EMBL" id="TDO43399.1"/>
    </source>
</evidence>
<gene>
    <name evidence="2" type="ORF">EV643_118142</name>
</gene>
<keyword evidence="1" id="KW-0472">Membrane</keyword>
<organism evidence="2 3">
    <name type="scientific">Kribbella caucasensis</name>
    <dbReference type="NCBI Taxonomy" id="2512215"/>
    <lineage>
        <taxon>Bacteria</taxon>
        <taxon>Bacillati</taxon>
        <taxon>Actinomycetota</taxon>
        <taxon>Actinomycetes</taxon>
        <taxon>Propionibacteriales</taxon>
        <taxon>Kribbellaceae</taxon>
        <taxon>Kribbella</taxon>
    </lineage>
</organism>
<dbReference type="PIRSF" id="PIRSF003203">
    <property type="entry name" value="AzlD"/>
    <property type="match status" value="1"/>
</dbReference>
<accession>A0A4R6K2L4</accession>
<keyword evidence="3" id="KW-1185">Reference proteome</keyword>
<evidence type="ECO:0000313" key="3">
    <source>
        <dbReference type="Proteomes" id="UP000295388"/>
    </source>
</evidence>
<keyword evidence="1" id="KW-1133">Transmembrane helix</keyword>
<feature type="transmembrane region" description="Helical" evidence="1">
    <location>
        <begin position="91"/>
        <end position="109"/>
    </location>
</feature>
<dbReference type="InterPro" id="IPR008407">
    <property type="entry name" value="Brnchd-chn_aa_trnsp_AzlD"/>
</dbReference>
<protein>
    <submittedName>
        <fullName evidence="2">Branched-subunit amino acid transport protein AzlD</fullName>
    </submittedName>
</protein>
<dbReference type="OrthoDB" id="5324916at2"/>
<dbReference type="Proteomes" id="UP000295388">
    <property type="component" value="Unassembled WGS sequence"/>
</dbReference>
<dbReference type="AlphaFoldDB" id="A0A4R6K2L4"/>
<feature type="transmembrane region" description="Helical" evidence="1">
    <location>
        <begin position="69"/>
        <end position="85"/>
    </location>
</feature>
<keyword evidence="1" id="KW-0812">Transmembrane</keyword>
<sequence length="110" mass="11771">MPDTRYLLAAVLASAAVTWALRAAPFVALARLRASNTVDYLSTRMPAGVMVILFAYCLRDLPLTTPAHLLPPLLALAVTIGLHLWRRSALLGILAGTSVHVVLASTLFAH</sequence>
<evidence type="ECO:0000256" key="1">
    <source>
        <dbReference type="SAM" id="Phobius"/>
    </source>
</evidence>
<comment type="caution">
    <text evidence="2">The sequence shown here is derived from an EMBL/GenBank/DDBJ whole genome shotgun (WGS) entry which is preliminary data.</text>
</comment>
<dbReference type="Pfam" id="PF05437">
    <property type="entry name" value="AzlD"/>
    <property type="match status" value="1"/>
</dbReference>